<keyword evidence="2" id="KW-0812">Transmembrane</keyword>
<evidence type="ECO:0000256" key="1">
    <source>
        <dbReference type="SAM" id="MobiDB-lite"/>
    </source>
</evidence>
<evidence type="ECO:0000256" key="2">
    <source>
        <dbReference type="SAM" id="Phobius"/>
    </source>
</evidence>
<keyword evidence="2" id="KW-0472">Membrane</keyword>
<evidence type="ECO:0000313" key="4">
    <source>
        <dbReference type="Proteomes" id="UP000028730"/>
    </source>
</evidence>
<accession>A0A086BNH4</accession>
<dbReference type="AlphaFoldDB" id="A0A086BNH4"/>
<feature type="region of interest" description="Disordered" evidence="1">
    <location>
        <begin position="72"/>
        <end position="130"/>
    </location>
</feature>
<organism evidence="3 4">
    <name type="scientific">Bifidobacterium bombi DSM 19703</name>
    <dbReference type="NCBI Taxonomy" id="1341695"/>
    <lineage>
        <taxon>Bacteria</taxon>
        <taxon>Bacillati</taxon>
        <taxon>Actinomycetota</taxon>
        <taxon>Actinomycetes</taxon>
        <taxon>Bifidobacteriales</taxon>
        <taxon>Bifidobacteriaceae</taxon>
        <taxon>Bifidobacterium</taxon>
    </lineage>
</organism>
<proteinExistence type="predicted"/>
<gene>
    <name evidence="3" type="ORF">BBOMB_1336</name>
</gene>
<dbReference type="STRING" id="1341695.BBOMB_1336"/>
<comment type="caution">
    <text evidence="3">The sequence shown here is derived from an EMBL/GenBank/DDBJ whole genome shotgun (WGS) entry which is preliminary data.</text>
</comment>
<dbReference type="EMBL" id="ATLK01000002">
    <property type="protein sequence ID" value="KFF30488.1"/>
    <property type="molecule type" value="Genomic_DNA"/>
</dbReference>
<name>A0A086BNH4_9BIFI</name>
<keyword evidence="2" id="KW-1133">Transmembrane helix</keyword>
<protein>
    <recommendedName>
        <fullName evidence="5">Zinc-ribbon domain-containing protein</fullName>
    </recommendedName>
</protein>
<feature type="region of interest" description="Disordered" evidence="1">
    <location>
        <begin position="29"/>
        <end position="54"/>
    </location>
</feature>
<feature type="compositionally biased region" description="Low complexity" evidence="1">
    <location>
        <begin position="72"/>
        <end position="104"/>
    </location>
</feature>
<keyword evidence="4" id="KW-1185">Reference proteome</keyword>
<evidence type="ECO:0000313" key="3">
    <source>
        <dbReference type="EMBL" id="KFF30488.1"/>
    </source>
</evidence>
<feature type="transmembrane region" description="Helical" evidence="2">
    <location>
        <begin position="252"/>
        <end position="272"/>
    </location>
</feature>
<sequence>MKICTACGAGNPQTAEFCGQCGRHFDAVPPDSLQPSQPGQGEVPSILPNGVPQVPLPGGAIAGGFGVGDAPDAAVPSSSSPFAKGGADSASPAASRPVSARIPPVASPGRADGPQPPFSSPSPSVPHFETDTLMASRPSVPTGATVNGGTNGGANGAAGAAGSTANMFFAWLLDSLKHPSAIQFVPWWWSCLVMFADSLSLSLVCFFAANNVLGSAERGVNNLLGGATEMMTGGWTSGPQIEAPRVGFAGFIRLWIAFSVAVYALALIASSAKRCLEASKPSNRSIMNSPDSA</sequence>
<dbReference type="Proteomes" id="UP000028730">
    <property type="component" value="Unassembled WGS sequence"/>
</dbReference>
<feature type="compositionally biased region" description="Pro residues" evidence="1">
    <location>
        <begin position="114"/>
        <end position="124"/>
    </location>
</feature>
<dbReference type="RefSeq" id="WP_044093321.1">
    <property type="nucleotide sequence ID" value="NZ_ATLK01000002.1"/>
</dbReference>
<reference evidence="3 4" key="1">
    <citation type="journal article" date="2014" name="Appl. Environ. Microbiol.">
        <title>Genomic encyclopedia of type strains of the genus Bifidobacterium.</title>
        <authorList>
            <person name="Milani C."/>
            <person name="Lugli G.A."/>
            <person name="Duranti S."/>
            <person name="Turroni F."/>
            <person name="Bottacini F."/>
            <person name="Mangifesta M."/>
            <person name="Sanchez B."/>
            <person name="Viappiani A."/>
            <person name="Mancabelli L."/>
            <person name="Taminiau B."/>
            <person name="Delcenserie V."/>
            <person name="Barrangou R."/>
            <person name="Margolles A."/>
            <person name="van Sinderen D."/>
            <person name="Ventura M."/>
        </authorList>
    </citation>
    <scope>NUCLEOTIDE SEQUENCE [LARGE SCALE GENOMIC DNA]</scope>
    <source>
        <strain evidence="3 4">DSM 19703</strain>
    </source>
</reference>
<evidence type="ECO:0008006" key="5">
    <source>
        <dbReference type="Google" id="ProtNLM"/>
    </source>
</evidence>